<dbReference type="GO" id="GO:0008270">
    <property type="term" value="F:zinc ion binding"/>
    <property type="evidence" value="ECO:0007669"/>
    <property type="project" value="UniProtKB-UniRule"/>
</dbReference>
<dbReference type="InterPro" id="IPR001841">
    <property type="entry name" value="Znf_RING"/>
</dbReference>
<keyword evidence="5" id="KW-0963">Cytoplasm</keyword>
<evidence type="ECO:0000313" key="10">
    <source>
        <dbReference type="Proteomes" id="UP000218231"/>
    </source>
</evidence>
<dbReference type="GO" id="GO:0016055">
    <property type="term" value="P:Wnt signaling pathway"/>
    <property type="evidence" value="ECO:0007669"/>
    <property type="project" value="InterPro"/>
</dbReference>
<dbReference type="InterPro" id="IPR018123">
    <property type="entry name" value="WWE-dom_subgr"/>
</dbReference>
<evidence type="ECO:0000256" key="5">
    <source>
        <dbReference type="RuleBase" id="RU367115"/>
    </source>
</evidence>
<dbReference type="FunFam" id="3.30.720.50:FF:000010">
    <property type="entry name" value="Zinc finger protein"/>
    <property type="match status" value="1"/>
</dbReference>
<comment type="PTM">
    <text evidence="5">Ubiquitinated; autoubiquitinated.</text>
</comment>
<evidence type="ECO:0000259" key="8">
    <source>
        <dbReference type="PROSITE" id="PS50918"/>
    </source>
</evidence>
<feature type="region of interest" description="Disordered" evidence="6">
    <location>
        <begin position="72"/>
        <end position="140"/>
    </location>
</feature>
<dbReference type="GO" id="GO:0061630">
    <property type="term" value="F:ubiquitin protein ligase activity"/>
    <property type="evidence" value="ECO:0007669"/>
    <property type="project" value="UniProtKB-UniRule"/>
</dbReference>
<evidence type="ECO:0000256" key="6">
    <source>
        <dbReference type="SAM" id="MobiDB-lite"/>
    </source>
</evidence>
<sequence>MASQDLNNSMNGDCPICAQKMVFPTEIPNCKHAFCFPCLKGVAIVPGAQCPMCRGAIDPSVIDNPVQKYDLLMRDPNSPATSSSKATNKAVKRKLSSNGNSDGTANGDDNGTSGKKVKVEVDEEEEEEEEDVKPDINQLNNAAPPVKPHYWIYQGINGWWRFDPRMEKELEEALSNNKFRFETVIVGSTYVIDLHSWQQYPKTDTNKTRHIRRVDEDEFKRLPIKGIAGVLLDRH</sequence>
<feature type="compositionally biased region" description="Polar residues" evidence="6">
    <location>
        <begin position="96"/>
        <end position="113"/>
    </location>
</feature>
<keyword evidence="3 5" id="KW-0862">Zinc</keyword>
<reference evidence="9 10" key="1">
    <citation type="journal article" date="2017" name="Curr. Biol.">
        <title>Genome architecture and evolution of a unichromosomal asexual nematode.</title>
        <authorList>
            <person name="Fradin H."/>
            <person name="Zegar C."/>
            <person name="Gutwein M."/>
            <person name="Lucas J."/>
            <person name="Kovtun M."/>
            <person name="Corcoran D."/>
            <person name="Baugh L.R."/>
            <person name="Kiontke K."/>
            <person name="Gunsalus K."/>
            <person name="Fitch D.H."/>
            <person name="Piano F."/>
        </authorList>
    </citation>
    <scope>NUCLEOTIDE SEQUENCE [LARGE SCALE GENOMIC DNA]</scope>
    <source>
        <strain evidence="9">PF1309</strain>
    </source>
</reference>
<keyword evidence="2 4" id="KW-0863">Zinc-finger</keyword>
<dbReference type="GO" id="GO:0006511">
    <property type="term" value="P:ubiquitin-dependent protein catabolic process"/>
    <property type="evidence" value="ECO:0007669"/>
    <property type="project" value="UniProtKB-UniRule"/>
</dbReference>
<dbReference type="PANTHER" id="PTHR13417">
    <property type="entry name" value="E3 UBIQUITIN-PROTEIN LIGASE RNF146"/>
    <property type="match status" value="1"/>
</dbReference>
<feature type="domain" description="WWE" evidence="8">
    <location>
        <begin position="137"/>
        <end position="213"/>
    </location>
</feature>
<dbReference type="InterPro" id="IPR013083">
    <property type="entry name" value="Znf_RING/FYVE/PHD"/>
</dbReference>
<dbReference type="InterPro" id="IPR018957">
    <property type="entry name" value="Znf_C3HC4_RING-type"/>
</dbReference>
<comment type="subcellular location">
    <subcellularLocation>
        <location evidence="5">Cytoplasm</location>
        <location evidence="5">Cytosol</location>
    </subcellularLocation>
</comment>
<dbReference type="Pfam" id="PF02825">
    <property type="entry name" value="WWE"/>
    <property type="match status" value="1"/>
</dbReference>
<feature type="compositionally biased region" description="Acidic residues" evidence="6">
    <location>
        <begin position="121"/>
        <end position="132"/>
    </location>
</feature>
<dbReference type="InterPro" id="IPR017907">
    <property type="entry name" value="Znf_RING_CS"/>
</dbReference>
<dbReference type="AlphaFoldDB" id="A0A2A2J5N4"/>
<dbReference type="EC" id="2.3.2.27" evidence="5"/>
<dbReference type="STRING" id="2018661.A0A2A2J5N4"/>
<dbReference type="InterPro" id="IPR033509">
    <property type="entry name" value="RNF146"/>
</dbReference>
<evidence type="ECO:0000256" key="4">
    <source>
        <dbReference type="PROSITE-ProRule" id="PRU00175"/>
    </source>
</evidence>
<keyword evidence="1 5" id="KW-0479">Metal-binding</keyword>
<comment type="domain">
    <text evidence="5">The WWE domain mediates non-covalent poly(ADP-ribose)-binding.</text>
</comment>
<dbReference type="Proteomes" id="UP000218231">
    <property type="component" value="Unassembled WGS sequence"/>
</dbReference>
<dbReference type="GO" id="GO:0051865">
    <property type="term" value="P:protein autoubiquitination"/>
    <property type="evidence" value="ECO:0007669"/>
    <property type="project" value="UniProtKB-UniRule"/>
</dbReference>
<dbReference type="GO" id="GO:0072572">
    <property type="term" value="F:poly-ADP-D-ribose binding"/>
    <property type="evidence" value="ECO:0007669"/>
    <property type="project" value="UniProtKB-UniRule"/>
</dbReference>
<keyword evidence="5" id="KW-0833">Ubl conjugation pathway</keyword>
<dbReference type="Gene3D" id="3.30.720.50">
    <property type="match status" value="1"/>
</dbReference>
<dbReference type="PROSITE" id="PS00518">
    <property type="entry name" value="ZF_RING_1"/>
    <property type="match status" value="1"/>
</dbReference>
<dbReference type="OrthoDB" id="10065815at2759"/>
<evidence type="ECO:0000259" key="7">
    <source>
        <dbReference type="PROSITE" id="PS50089"/>
    </source>
</evidence>
<name>A0A2A2J5N4_9BILA</name>
<comment type="function">
    <text evidence="5">E3 ubiquitin-protein ligase that specifically binds poly-ADP-ribosylated proteins and mediates their ubiquitination and subsequent degradation.</text>
</comment>
<proteinExistence type="predicted"/>
<evidence type="ECO:0000256" key="2">
    <source>
        <dbReference type="ARBA" id="ARBA00022771"/>
    </source>
</evidence>
<organism evidence="9 10">
    <name type="scientific">Diploscapter pachys</name>
    <dbReference type="NCBI Taxonomy" id="2018661"/>
    <lineage>
        <taxon>Eukaryota</taxon>
        <taxon>Metazoa</taxon>
        <taxon>Ecdysozoa</taxon>
        <taxon>Nematoda</taxon>
        <taxon>Chromadorea</taxon>
        <taxon>Rhabditida</taxon>
        <taxon>Rhabditina</taxon>
        <taxon>Rhabditomorpha</taxon>
        <taxon>Rhabditoidea</taxon>
        <taxon>Rhabditidae</taxon>
        <taxon>Diploscapter</taxon>
    </lineage>
</organism>
<dbReference type="GO" id="GO:0005829">
    <property type="term" value="C:cytosol"/>
    <property type="evidence" value="ECO:0007669"/>
    <property type="project" value="UniProtKB-SubCell"/>
</dbReference>
<protein>
    <recommendedName>
        <fullName evidence="5">E3 ubiquitin-protein ligase</fullName>
        <ecNumber evidence="5">2.3.2.27</ecNumber>
    </recommendedName>
</protein>
<gene>
    <name evidence="9" type="ORF">WR25_01856</name>
</gene>
<dbReference type="GO" id="GO:0005634">
    <property type="term" value="C:nucleus"/>
    <property type="evidence" value="ECO:0007669"/>
    <property type="project" value="TreeGrafter"/>
</dbReference>
<dbReference type="InterPro" id="IPR004170">
    <property type="entry name" value="WWE_dom"/>
</dbReference>
<keyword evidence="10" id="KW-1185">Reference proteome</keyword>
<evidence type="ECO:0000256" key="3">
    <source>
        <dbReference type="ARBA" id="ARBA00022833"/>
    </source>
</evidence>
<dbReference type="InterPro" id="IPR037197">
    <property type="entry name" value="WWE_dom_sf"/>
</dbReference>
<dbReference type="PANTHER" id="PTHR13417:SF2">
    <property type="entry name" value="E3 UBIQUITIN-PROTEIN LIGASE RNF146"/>
    <property type="match status" value="1"/>
</dbReference>
<dbReference type="Gene3D" id="3.30.40.10">
    <property type="entry name" value="Zinc/RING finger domain, C3HC4 (zinc finger)"/>
    <property type="match status" value="1"/>
</dbReference>
<comment type="caution">
    <text evidence="9">The sequence shown here is derived from an EMBL/GenBank/DDBJ whole genome shotgun (WGS) entry which is preliminary data.</text>
</comment>
<dbReference type="Pfam" id="PF00097">
    <property type="entry name" value="zf-C3HC4"/>
    <property type="match status" value="1"/>
</dbReference>
<dbReference type="SUPFAM" id="SSF117839">
    <property type="entry name" value="WWE domain"/>
    <property type="match status" value="1"/>
</dbReference>
<accession>A0A2A2J5N4</accession>
<dbReference type="PROSITE" id="PS50089">
    <property type="entry name" value="ZF_RING_2"/>
    <property type="match status" value="1"/>
</dbReference>
<feature type="domain" description="RING-type" evidence="7">
    <location>
        <begin position="14"/>
        <end position="54"/>
    </location>
</feature>
<dbReference type="EMBL" id="LIAE01010659">
    <property type="protein sequence ID" value="PAV56997.1"/>
    <property type="molecule type" value="Genomic_DNA"/>
</dbReference>
<dbReference type="SUPFAM" id="SSF57850">
    <property type="entry name" value="RING/U-box"/>
    <property type="match status" value="1"/>
</dbReference>
<comment type="pathway">
    <text evidence="5">Protein modification; protein ubiquitination.</text>
</comment>
<dbReference type="SMART" id="SM00678">
    <property type="entry name" value="WWE"/>
    <property type="match status" value="1"/>
</dbReference>
<feature type="compositionally biased region" description="Polar residues" evidence="6">
    <location>
        <begin position="78"/>
        <end position="87"/>
    </location>
</feature>
<evidence type="ECO:0000256" key="1">
    <source>
        <dbReference type="ARBA" id="ARBA00022723"/>
    </source>
</evidence>
<dbReference type="PROSITE" id="PS50918">
    <property type="entry name" value="WWE"/>
    <property type="match status" value="1"/>
</dbReference>
<comment type="catalytic activity">
    <reaction evidence="5">
        <text>S-ubiquitinyl-[E2 ubiquitin-conjugating enzyme]-L-cysteine + [acceptor protein]-L-lysine = [E2 ubiquitin-conjugating enzyme]-L-cysteine + N(6)-ubiquitinyl-[acceptor protein]-L-lysine.</text>
        <dbReference type="EC" id="2.3.2.27"/>
    </reaction>
</comment>
<dbReference type="SMART" id="SM00184">
    <property type="entry name" value="RING"/>
    <property type="match status" value="1"/>
</dbReference>
<evidence type="ECO:0000313" key="9">
    <source>
        <dbReference type="EMBL" id="PAV56997.1"/>
    </source>
</evidence>
<keyword evidence="5" id="KW-0808">Transferase</keyword>